<dbReference type="Proteomes" id="UP000624243">
    <property type="component" value="Unassembled WGS sequence"/>
</dbReference>
<organism evidence="1 2">
    <name type="scientific">Pseudomonas kurunegalensis</name>
    <dbReference type="NCBI Taxonomy" id="485880"/>
    <lineage>
        <taxon>Bacteria</taxon>
        <taxon>Pseudomonadati</taxon>
        <taxon>Pseudomonadota</taxon>
        <taxon>Gammaproteobacteria</taxon>
        <taxon>Pseudomonadales</taxon>
        <taxon>Pseudomonadaceae</taxon>
        <taxon>Pseudomonas</taxon>
    </lineage>
</organism>
<sequence>MTHIQQASEAVQGFIQSQVVVTMPGQEMFRIPPVIGCGIAMDIAAIVGADFPSASISIQGRCRGSLAGLDHALRVSDEVSAALEKCQRQLRPGAALVEHFKAAAQVWGAQ</sequence>
<name>A0ACC5UPK6_9PSED</name>
<accession>A0ACC5UPK6</accession>
<comment type="caution">
    <text evidence="1">The sequence shown here is derived from an EMBL/GenBank/DDBJ whole genome shotgun (WGS) entry which is preliminary data.</text>
</comment>
<evidence type="ECO:0000313" key="2">
    <source>
        <dbReference type="Proteomes" id="UP000624243"/>
    </source>
</evidence>
<protein>
    <submittedName>
        <fullName evidence="1">Uncharacterized protein</fullName>
    </submittedName>
</protein>
<dbReference type="EMBL" id="JABWSB020000008">
    <property type="protein sequence ID" value="MBV4516388.1"/>
    <property type="molecule type" value="Genomic_DNA"/>
</dbReference>
<evidence type="ECO:0000313" key="1">
    <source>
        <dbReference type="EMBL" id="MBV4516388.1"/>
    </source>
</evidence>
<gene>
    <name evidence="1" type="ORF">HU758_014415</name>
</gene>
<reference evidence="1 2" key="1">
    <citation type="journal article" date="2020" name="Microorganisms">
        <title>Reliable Identification of Environmental Pseudomonas Isolates Using the rpoD Gene.</title>
        <authorList>
            <consortium name="The Broad Institute Genome Sequencing Platform"/>
            <person name="Girard L."/>
            <person name="Lood C."/>
            <person name="Rokni-Zadeh H."/>
            <person name="van Noort V."/>
            <person name="Lavigne R."/>
            <person name="De Mot R."/>
        </authorList>
    </citation>
    <scope>NUCLEOTIDE SEQUENCE [LARGE SCALE GENOMIC DNA]</scope>
    <source>
        <strain evidence="1 2">RW1P2</strain>
    </source>
</reference>
<proteinExistence type="predicted"/>
<keyword evidence="2" id="KW-1185">Reference proteome</keyword>